<dbReference type="Gene3D" id="3.60.20.30">
    <property type="entry name" value="(Glycosyl)asparaginase"/>
    <property type="match status" value="1"/>
</dbReference>
<reference evidence="14" key="1">
    <citation type="journal article" date="2023" name="Insect Mol. Biol.">
        <title>Genome sequencing provides insights into the evolution of gene families encoding plant cell wall-degrading enzymes in longhorned beetles.</title>
        <authorList>
            <person name="Shin N.R."/>
            <person name="Okamura Y."/>
            <person name="Kirsch R."/>
            <person name="Pauchet Y."/>
        </authorList>
    </citation>
    <scope>NUCLEOTIDE SEQUENCE</scope>
    <source>
        <strain evidence="14">AMC_N1</strain>
    </source>
</reference>
<comment type="function">
    <text evidence="6">Cleaves the GlcNAc-Asn bond which joins oligosaccharides to the peptide of asparagine-linked glycoproteins.</text>
</comment>
<feature type="binding site" evidence="12">
    <location>
        <begin position="66"/>
        <end position="69"/>
    </location>
    <ligand>
        <name>substrate</name>
    </ligand>
</feature>
<evidence type="ECO:0000256" key="1">
    <source>
        <dbReference type="ARBA" id="ARBA00010872"/>
    </source>
</evidence>
<dbReference type="FunFam" id="3.60.20.30:FF:000003">
    <property type="entry name" value="N(4)-(Beta-N-acetylglucosaminyl)-L-asparaginase isoform X1"/>
    <property type="match status" value="1"/>
</dbReference>
<comment type="caution">
    <text evidence="14">The sequence shown here is derived from an EMBL/GenBank/DDBJ whole genome shotgun (WGS) entry which is preliminary data.</text>
</comment>
<evidence type="ECO:0000256" key="9">
    <source>
        <dbReference type="ARBA" id="ARBA00079301"/>
    </source>
</evidence>
<dbReference type="InterPro" id="IPR000246">
    <property type="entry name" value="Peptidase_T2"/>
</dbReference>
<protein>
    <recommendedName>
        <fullName evidence="7">N(4)-(beta-N-acetylglucosaminyl)-L-asparaginase</fullName>
        <ecNumber evidence="7">3.5.1.26</ecNumber>
    </recommendedName>
    <alternativeName>
        <fullName evidence="9">Aspartylglucosaminidase</fullName>
    </alternativeName>
    <alternativeName>
        <fullName evidence="8">Glycosylasparaginase</fullName>
    </alternativeName>
    <alternativeName>
        <fullName evidence="10">N4-(N-acetyl-beta-glucosaminyl)-L-asparagine amidase</fullName>
    </alternativeName>
</protein>
<evidence type="ECO:0000256" key="5">
    <source>
        <dbReference type="ARBA" id="ARBA00050421"/>
    </source>
</evidence>
<dbReference type="EMBL" id="JAPWTK010000168">
    <property type="protein sequence ID" value="KAJ8947195.1"/>
    <property type="molecule type" value="Genomic_DNA"/>
</dbReference>
<accession>A0AAV8Y6S1</accession>
<dbReference type="Pfam" id="PF01112">
    <property type="entry name" value="Asparaginase_2"/>
    <property type="match status" value="1"/>
</dbReference>
<proteinExistence type="inferred from homology"/>
<organism evidence="14 15">
    <name type="scientific">Aromia moschata</name>
    <dbReference type="NCBI Taxonomy" id="1265417"/>
    <lineage>
        <taxon>Eukaryota</taxon>
        <taxon>Metazoa</taxon>
        <taxon>Ecdysozoa</taxon>
        <taxon>Arthropoda</taxon>
        <taxon>Hexapoda</taxon>
        <taxon>Insecta</taxon>
        <taxon>Pterygota</taxon>
        <taxon>Neoptera</taxon>
        <taxon>Endopterygota</taxon>
        <taxon>Coleoptera</taxon>
        <taxon>Polyphaga</taxon>
        <taxon>Cucujiformia</taxon>
        <taxon>Chrysomeloidea</taxon>
        <taxon>Cerambycidae</taxon>
        <taxon>Cerambycinae</taxon>
        <taxon>Callichromatini</taxon>
        <taxon>Aromia</taxon>
    </lineage>
</organism>
<keyword evidence="2" id="KW-0645">Protease</keyword>
<dbReference type="AlphaFoldDB" id="A0AAV8Y6S1"/>
<gene>
    <name evidence="14" type="ORF">NQ318_015543</name>
</gene>
<dbReference type="GO" id="GO:0003948">
    <property type="term" value="F:N4-(beta-N-acetylglucosaminyl)-L-asparaginase activity"/>
    <property type="evidence" value="ECO:0007669"/>
    <property type="project" value="UniProtKB-EC"/>
</dbReference>
<evidence type="ECO:0000313" key="15">
    <source>
        <dbReference type="Proteomes" id="UP001162162"/>
    </source>
</evidence>
<keyword evidence="15" id="KW-1185">Reference proteome</keyword>
<dbReference type="EC" id="3.5.1.26" evidence="7"/>
<evidence type="ECO:0000256" key="2">
    <source>
        <dbReference type="ARBA" id="ARBA00022670"/>
    </source>
</evidence>
<dbReference type="GO" id="GO:0006508">
    <property type="term" value="P:proteolysis"/>
    <property type="evidence" value="ECO:0007669"/>
    <property type="project" value="UniProtKB-KW"/>
</dbReference>
<evidence type="ECO:0000313" key="14">
    <source>
        <dbReference type="EMBL" id="KAJ8947195.1"/>
    </source>
</evidence>
<comment type="similarity">
    <text evidence="1">Belongs to the Ntn-hydrolase family.</text>
</comment>
<dbReference type="Proteomes" id="UP001162162">
    <property type="component" value="Unassembled WGS sequence"/>
</dbReference>
<dbReference type="SUPFAM" id="SSF56235">
    <property type="entry name" value="N-terminal nucleophile aminohydrolases (Ntn hydrolases)"/>
    <property type="match status" value="1"/>
</dbReference>
<evidence type="ECO:0000256" key="10">
    <source>
        <dbReference type="ARBA" id="ARBA00080645"/>
    </source>
</evidence>
<evidence type="ECO:0000256" key="3">
    <source>
        <dbReference type="ARBA" id="ARBA00022801"/>
    </source>
</evidence>
<sequence>MNNIQSIYNSKNHDTIGMIVISENGHVVAGTSTNGAKFKIPGRVGDSPIPGAGAYADSEFGAAVATGDGDVMMRFLPSFLAVEQLRLGASPSKAAKIAITRIAEKFPSFFGGIVVADKKGNVGAACNGMDQFPFSVASDEYPNTIIKYVNCTSVSKKK</sequence>
<evidence type="ECO:0000256" key="11">
    <source>
        <dbReference type="PIRSR" id="PIRSR600246-1"/>
    </source>
</evidence>
<feature type="site" description="Cleavage; by autolysis" evidence="13">
    <location>
        <begin position="14"/>
        <end position="15"/>
    </location>
</feature>
<evidence type="ECO:0000256" key="4">
    <source>
        <dbReference type="ARBA" id="ARBA00022813"/>
    </source>
</evidence>
<keyword evidence="4" id="KW-0068">Autocatalytic cleavage</keyword>
<evidence type="ECO:0000256" key="8">
    <source>
        <dbReference type="ARBA" id="ARBA00078726"/>
    </source>
</evidence>
<feature type="binding site" evidence="12">
    <location>
        <begin position="43"/>
        <end position="46"/>
    </location>
    <ligand>
        <name>substrate</name>
    </ligand>
</feature>
<dbReference type="PANTHER" id="PTHR10188:SF6">
    <property type="entry name" value="N(4)-(BETA-N-ACETYLGLUCOSAMINYL)-L-ASPARAGINASE"/>
    <property type="match status" value="1"/>
</dbReference>
<dbReference type="InterPro" id="IPR029055">
    <property type="entry name" value="Ntn_hydrolases_N"/>
</dbReference>
<evidence type="ECO:0000256" key="6">
    <source>
        <dbReference type="ARBA" id="ARBA00053295"/>
    </source>
</evidence>
<dbReference type="GO" id="GO:0005764">
    <property type="term" value="C:lysosome"/>
    <property type="evidence" value="ECO:0007669"/>
    <property type="project" value="TreeGrafter"/>
</dbReference>
<dbReference type="PANTHER" id="PTHR10188">
    <property type="entry name" value="L-ASPARAGINASE"/>
    <property type="match status" value="1"/>
</dbReference>
<keyword evidence="3" id="KW-0378">Hydrolase</keyword>
<dbReference type="GO" id="GO:0008233">
    <property type="term" value="F:peptidase activity"/>
    <property type="evidence" value="ECO:0007669"/>
    <property type="project" value="UniProtKB-KW"/>
</dbReference>
<evidence type="ECO:0000256" key="7">
    <source>
        <dbReference type="ARBA" id="ARBA00066729"/>
    </source>
</evidence>
<evidence type="ECO:0000256" key="12">
    <source>
        <dbReference type="PIRSR" id="PIRSR600246-2"/>
    </source>
</evidence>
<comment type="catalytic activity">
    <reaction evidence="5">
        <text>N(4)-(beta-N-acetyl-D-glucosaminyl)-L-asparagine + H2O = N-acetyl-beta-D-glucosaminylamine + L-aspartate + H(+)</text>
        <dbReference type="Rhea" id="RHEA:11544"/>
        <dbReference type="ChEBI" id="CHEBI:15377"/>
        <dbReference type="ChEBI" id="CHEBI:15378"/>
        <dbReference type="ChEBI" id="CHEBI:15947"/>
        <dbReference type="ChEBI" id="CHEBI:29991"/>
        <dbReference type="ChEBI" id="CHEBI:58080"/>
        <dbReference type="EC" id="3.5.1.26"/>
    </reaction>
</comment>
<feature type="active site" description="Nucleophile" evidence="11">
    <location>
        <position position="15"/>
    </location>
</feature>
<name>A0AAV8Y6S1_9CUCU</name>
<evidence type="ECO:0000256" key="13">
    <source>
        <dbReference type="PIRSR" id="PIRSR600246-3"/>
    </source>
</evidence>